<organism evidence="2 3">
    <name type="scientific">Batillaria attramentaria</name>
    <dbReference type="NCBI Taxonomy" id="370345"/>
    <lineage>
        <taxon>Eukaryota</taxon>
        <taxon>Metazoa</taxon>
        <taxon>Spiralia</taxon>
        <taxon>Lophotrochozoa</taxon>
        <taxon>Mollusca</taxon>
        <taxon>Gastropoda</taxon>
        <taxon>Caenogastropoda</taxon>
        <taxon>Sorbeoconcha</taxon>
        <taxon>Cerithioidea</taxon>
        <taxon>Batillariidae</taxon>
        <taxon>Batillaria</taxon>
    </lineage>
</organism>
<accession>A0ABD0JQJ4</accession>
<gene>
    <name evidence="2" type="ORF">BaRGS_00031814</name>
</gene>
<evidence type="ECO:0000256" key="1">
    <source>
        <dbReference type="SAM" id="Phobius"/>
    </source>
</evidence>
<keyword evidence="1" id="KW-1133">Transmembrane helix</keyword>
<keyword evidence="3" id="KW-1185">Reference proteome</keyword>
<sequence length="225" mass="25204">MCLTDTYLDYSSLSQRLVSDLRHVDTAKPQIPILTGGLVIMVNRGTCDRPLPDQQPVLVRCLCVCCILGILAATWSICLLRRCNRHLRLIVRFAAGHYLANDVMKTCLTLAALYYPVDLEAPKTDHGIVGSNQLLYWLLISSWQNLVSLLLLAILTRYPQIGYDYAILFIVTSWAFAPMPTLGVVTPYYRDGGPSCDRPSLWHPMVTGHNHLIISVPRAILQVQV</sequence>
<feature type="transmembrane region" description="Helical" evidence="1">
    <location>
        <begin position="134"/>
        <end position="155"/>
    </location>
</feature>
<proteinExistence type="predicted"/>
<dbReference type="Proteomes" id="UP001519460">
    <property type="component" value="Unassembled WGS sequence"/>
</dbReference>
<keyword evidence="1" id="KW-0812">Transmembrane</keyword>
<comment type="caution">
    <text evidence="2">The sequence shown here is derived from an EMBL/GenBank/DDBJ whole genome shotgun (WGS) entry which is preliminary data.</text>
</comment>
<evidence type="ECO:0000313" key="3">
    <source>
        <dbReference type="Proteomes" id="UP001519460"/>
    </source>
</evidence>
<protein>
    <submittedName>
        <fullName evidence="2">Uncharacterized protein</fullName>
    </submittedName>
</protein>
<feature type="transmembrane region" description="Helical" evidence="1">
    <location>
        <begin position="57"/>
        <end position="77"/>
    </location>
</feature>
<dbReference type="AlphaFoldDB" id="A0ABD0JQJ4"/>
<name>A0ABD0JQJ4_9CAEN</name>
<keyword evidence="1" id="KW-0472">Membrane</keyword>
<dbReference type="EMBL" id="JACVVK020000361">
    <property type="protein sequence ID" value="KAK7476955.1"/>
    <property type="molecule type" value="Genomic_DNA"/>
</dbReference>
<reference evidence="2 3" key="1">
    <citation type="journal article" date="2023" name="Sci. Data">
        <title>Genome assembly of the Korean intertidal mud-creeper Batillaria attramentaria.</title>
        <authorList>
            <person name="Patra A.K."/>
            <person name="Ho P.T."/>
            <person name="Jun S."/>
            <person name="Lee S.J."/>
            <person name="Kim Y."/>
            <person name="Won Y.J."/>
        </authorList>
    </citation>
    <scope>NUCLEOTIDE SEQUENCE [LARGE SCALE GENOMIC DNA]</scope>
    <source>
        <strain evidence="2">Wonlab-2016</strain>
    </source>
</reference>
<feature type="transmembrane region" description="Helical" evidence="1">
    <location>
        <begin position="167"/>
        <end position="189"/>
    </location>
</feature>
<evidence type="ECO:0000313" key="2">
    <source>
        <dbReference type="EMBL" id="KAK7476955.1"/>
    </source>
</evidence>